<dbReference type="GO" id="GO:0005634">
    <property type="term" value="C:nucleus"/>
    <property type="evidence" value="ECO:0007669"/>
    <property type="project" value="TreeGrafter"/>
</dbReference>
<dbReference type="Pfam" id="PF14792">
    <property type="entry name" value="DNA_pol_B_palm"/>
    <property type="match status" value="1"/>
</dbReference>
<dbReference type="InterPro" id="IPR010996">
    <property type="entry name" value="HHH_MUS81"/>
</dbReference>
<evidence type="ECO:0000256" key="7">
    <source>
        <dbReference type="ARBA" id="ARBA00022932"/>
    </source>
</evidence>
<keyword evidence="2" id="KW-0237">DNA synthesis</keyword>
<accession>A0A6C0KU01</accession>
<dbReference type="SUPFAM" id="SSF81301">
    <property type="entry name" value="Nucleotidyltransferase"/>
    <property type="match status" value="1"/>
</dbReference>
<reference evidence="11" key="1">
    <citation type="journal article" date="2020" name="Nature">
        <title>Giant virus diversity and host interactions through global metagenomics.</title>
        <authorList>
            <person name="Schulz F."/>
            <person name="Roux S."/>
            <person name="Paez-Espino D."/>
            <person name="Jungbluth S."/>
            <person name="Walsh D.A."/>
            <person name="Denef V.J."/>
            <person name="McMahon K.D."/>
            <person name="Konstantinidis K.T."/>
            <person name="Eloe-Fadrosh E.A."/>
            <person name="Kyrpides N.C."/>
            <person name="Woyke T."/>
        </authorList>
    </citation>
    <scope>NUCLEOTIDE SEQUENCE</scope>
    <source>
        <strain evidence="11">GVMAG-S-3300013094-100</strain>
    </source>
</reference>
<dbReference type="EC" id="2.7.7.7" evidence="1"/>
<keyword evidence="4" id="KW-0548">Nucleotidyltransferase</keyword>
<evidence type="ECO:0000313" key="11">
    <source>
        <dbReference type="EMBL" id="QHU21079.1"/>
    </source>
</evidence>
<feature type="domain" description="DNA-directed DNA polymerase X" evidence="10">
    <location>
        <begin position="9"/>
        <end position="328"/>
    </location>
</feature>
<evidence type="ECO:0000256" key="8">
    <source>
        <dbReference type="ARBA" id="ARBA00023204"/>
    </source>
</evidence>
<keyword evidence="6" id="KW-0227">DNA damage</keyword>
<evidence type="ECO:0000259" key="10">
    <source>
        <dbReference type="SMART" id="SM00483"/>
    </source>
</evidence>
<dbReference type="Pfam" id="PF14791">
    <property type="entry name" value="DNA_pol_B_thumb"/>
    <property type="match status" value="1"/>
</dbReference>
<evidence type="ECO:0000256" key="2">
    <source>
        <dbReference type="ARBA" id="ARBA00022634"/>
    </source>
</evidence>
<dbReference type="EMBL" id="MN740978">
    <property type="protein sequence ID" value="QHU21079.1"/>
    <property type="molecule type" value="Genomic_DNA"/>
</dbReference>
<keyword evidence="3" id="KW-0808">Transferase</keyword>
<dbReference type="InterPro" id="IPR029398">
    <property type="entry name" value="PolB_thumb"/>
</dbReference>
<name>A0A6C0KU01_9ZZZZ</name>
<dbReference type="InterPro" id="IPR002008">
    <property type="entry name" value="DNA_pol_X_beta-like"/>
</dbReference>
<keyword evidence="7" id="KW-0239">DNA-directed DNA polymerase</keyword>
<dbReference type="Gene3D" id="1.10.150.110">
    <property type="entry name" value="DNA polymerase beta, N-terminal domain-like"/>
    <property type="match status" value="1"/>
</dbReference>
<evidence type="ECO:0000256" key="9">
    <source>
        <dbReference type="ARBA" id="ARBA00049244"/>
    </source>
</evidence>
<dbReference type="Gene3D" id="3.30.460.10">
    <property type="entry name" value="Beta Polymerase, domain 2"/>
    <property type="match status" value="1"/>
</dbReference>
<evidence type="ECO:0000256" key="4">
    <source>
        <dbReference type="ARBA" id="ARBA00022695"/>
    </source>
</evidence>
<dbReference type="PANTHER" id="PTHR11276:SF28">
    <property type="entry name" value="DNA POLYMERASE LAMBDA"/>
    <property type="match status" value="1"/>
</dbReference>
<proteinExistence type="predicted"/>
<dbReference type="Gene3D" id="1.10.150.20">
    <property type="entry name" value="5' to 3' exonuclease, C-terminal subdomain"/>
    <property type="match status" value="1"/>
</dbReference>
<dbReference type="InterPro" id="IPR002054">
    <property type="entry name" value="DNA-dir_DNA_pol_X"/>
</dbReference>
<sequence length="328" mass="37175">MAAALENDYKNMIIEELDVMMKKSRNENDRFRALAYDKVLKQLKNMDGPVHTYDDLKDITGIGSGIEKKIKEILLTGKLQVAEDIKEEQAASLSLFDTLLNIHGIGAVKARNLVEKAHITSIEDLMEKSNKNPKLLNAQQKVGLKYYEELLERIPRSEMKKHEKLILKELGDSAIIVGSYRRELADSGDIDVLISESILKADDLKKTVEKMQKSGYITDVLALGSHKCMAVVKLPATGTKKEGKNPEKHRRLDILLTPENEFIPSVIYFTGSQKFNIEMRKVAINLGYSLSEHGIKKKKDDIPDVPVFKKEKDVFDFLGMDYVEPKNR</sequence>
<dbReference type="InterPro" id="IPR028207">
    <property type="entry name" value="DNA_pol_B_palm_palm"/>
</dbReference>
<evidence type="ECO:0000256" key="1">
    <source>
        <dbReference type="ARBA" id="ARBA00012417"/>
    </source>
</evidence>
<comment type="catalytic activity">
    <reaction evidence="9">
        <text>DNA(n) + a 2'-deoxyribonucleoside 5'-triphosphate = DNA(n+1) + diphosphate</text>
        <dbReference type="Rhea" id="RHEA:22508"/>
        <dbReference type="Rhea" id="RHEA-COMP:17339"/>
        <dbReference type="Rhea" id="RHEA-COMP:17340"/>
        <dbReference type="ChEBI" id="CHEBI:33019"/>
        <dbReference type="ChEBI" id="CHEBI:61560"/>
        <dbReference type="ChEBI" id="CHEBI:173112"/>
        <dbReference type="EC" id="2.7.7.7"/>
    </reaction>
</comment>
<dbReference type="PRINTS" id="PR00870">
    <property type="entry name" value="DNAPOLXBETA"/>
</dbReference>
<evidence type="ECO:0000256" key="3">
    <source>
        <dbReference type="ARBA" id="ARBA00022679"/>
    </source>
</evidence>
<evidence type="ECO:0000256" key="5">
    <source>
        <dbReference type="ARBA" id="ARBA00022705"/>
    </source>
</evidence>
<dbReference type="GO" id="GO:0006303">
    <property type="term" value="P:double-strand break repair via nonhomologous end joining"/>
    <property type="evidence" value="ECO:0007669"/>
    <property type="project" value="TreeGrafter"/>
</dbReference>
<dbReference type="InterPro" id="IPR037160">
    <property type="entry name" value="DNA_Pol_thumb_sf"/>
</dbReference>
<keyword evidence="8" id="KW-0234">DNA repair</keyword>
<dbReference type="SUPFAM" id="SSF47802">
    <property type="entry name" value="DNA polymerase beta, N-terminal domain-like"/>
    <property type="match status" value="1"/>
</dbReference>
<dbReference type="Pfam" id="PF14716">
    <property type="entry name" value="HHH_8"/>
    <property type="match status" value="1"/>
</dbReference>
<dbReference type="InterPro" id="IPR043519">
    <property type="entry name" value="NT_sf"/>
</dbReference>
<dbReference type="PANTHER" id="PTHR11276">
    <property type="entry name" value="DNA POLYMERASE TYPE-X FAMILY MEMBER"/>
    <property type="match status" value="1"/>
</dbReference>
<evidence type="ECO:0000256" key="6">
    <source>
        <dbReference type="ARBA" id="ARBA00022763"/>
    </source>
</evidence>
<organism evidence="11">
    <name type="scientific">viral metagenome</name>
    <dbReference type="NCBI Taxonomy" id="1070528"/>
    <lineage>
        <taxon>unclassified sequences</taxon>
        <taxon>metagenomes</taxon>
        <taxon>organismal metagenomes</taxon>
    </lineage>
</organism>
<keyword evidence="5" id="KW-0235">DNA replication</keyword>
<dbReference type="InterPro" id="IPR022312">
    <property type="entry name" value="DNA_pol_X"/>
</dbReference>
<dbReference type="PRINTS" id="PR00869">
    <property type="entry name" value="DNAPOLX"/>
</dbReference>
<dbReference type="SUPFAM" id="SSF81585">
    <property type="entry name" value="PsbU/PolX domain-like"/>
    <property type="match status" value="1"/>
</dbReference>
<dbReference type="AlphaFoldDB" id="A0A6C0KU01"/>
<dbReference type="GO" id="GO:0003677">
    <property type="term" value="F:DNA binding"/>
    <property type="evidence" value="ECO:0007669"/>
    <property type="project" value="InterPro"/>
</dbReference>
<dbReference type="Gene3D" id="3.30.210.10">
    <property type="entry name" value="DNA polymerase, thumb domain"/>
    <property type="match status" value="1"/>
</dbReference>
<dbReference type="SMART" id="SM00483">
    <property type="entry name" value="POLXc"/>
    <property type="match status" value="1"/>
</dbReference>
<dbReference type="CDD" id="cd00141">
    <property type="entry name" value="NT_POLXc"/>
    <property type="match status" value="1"/>
</dbReference>
<dbReference type="InterPro" id="IPR018944">
    <property type="entry name" value="DNA_pol_lambd_fingers_domain"/>
</dbReference>
<protein>
    <recommendedName>
        <fullName evidence="1">DNA-directed DNA polymerase</fullName>
        <ecNumber evidence="1">2.7.7.7</ecNumber>
    </recommendedName>
</protein>
<dbReference type="GO" id="GO:0003887">
    <property type="term" value="F:DNA-directed DNA polymerase activity"/>
    <property type="evidence" value="ECO:0007669"/>
    <property type="project" value="UniProtKB-KW"/>
</dbReference>
<dbReference type="InterPro" id="IPR027421">
    <property type="entry name" value="DNA_pol_lamdba_lyase_dom_sf"/>
</dbReference>
<dbReference type="Pfam" id="PF10391">
    <property type="entry name" value="DNA_pol_lambd_f"/>
    <property type="match status" value="1"/>
</dbReference>